<comment type="similarity">
    <text evidence="1">Belongs to the cytochrome P450 family.</text>
</comment>
<dbReference type="Proteomes" id="UP001642464">
    <property type="component" value="Unassembled WGS sequence"/>
</dbReference>
<gene>
    <name evidence="6" type="ORF">SCF082_LOCUS18600</name>
</gene>
<protein>
    <submittedName>
        <fullName evidence="6">Cytochrome P450 1A2 (CYPIA2) (Cholesterol 25-hydroxylase) (Hydroperoxy icosatetraenoate dehydratase)</fullName>
    </submittedName>
</protein>
<keyword evidence="2" id="KW-0349">Heme</keyword>
<evidence type="ECO:0000256" key="1">
    <source>
        <dbReference type="ARBA" id="ARBA00010617"/>
    </source>
</evidence>
<dbReference type="SUPFAM" id="SSF48264">
    <property type="entry name" value="Cytochrome P450"/>
    <property type="match status" value="1"/>
</dbReference>
<reference evidence="6 7" key="1">
    <citation type="submission" date="2024-02" db="EMBL/GenBank/DDBJ databases">
        <authorList>
            <person name="Chen Y."/>
            <person name="Shah S."/>
            <person name="Dougan E. K."/>
            <person name="Thang M."/>
            <person name="Chan C."/>
        </authorList>
    </citation>
    <scope>NUCLEOTIDE SEQUENCE [LARGE SCALE GENOMIC DNA]</scope>
</reference>
<dbReference type="PANTHER" id="PTHR24289">
    <property type="entry name" value="STEROID 17-ALPHA-HYDROXYLASE/17,20 LYASE"/>
    <property type="match status" value="1"/>
</dbReference>
<evidence type="ECO:0000256" key="3">
    <source>
        <dbReference type="ARBA" id="ARBA00022723"/>
    </source>
</evidence>
<keyword evidence="5" id="KW-0408">Iron</keyword>
<evidence type="ECO:0000256" key="5">
    <source>
        <dbReference type="ARBA" id="ARBA00023004"/>
    </source>
</evidence>
<sequence length="357" mass="41877">MKTKQDEYAFRPVLKSFEAITHGQGVAMNNGARWRMIRTVLQQSVTNKQKGVEAEEMIKEEVGFSLAWLREECARGRGASYDFRQLARRESLNVFMRKIFSFRFKEGNSVEYMEVQDWLRIIFEHMAQGSPSDFMPIAKYFPNAEEELYFDTCLKMEKFIDSEIDRHKANLDQTKPEDYDFIHSMLKVQEAANKEGKETITDVDIRVCCWDSMAGGIDTSATSMEWLIYLLINHKPVLRKMQKILDEVVGPDRLPCLEDIPKLEYLTAILDENFRFKHFAPQGLPHEAGVDTTILGYNVPKGTQVFFNYYSLHFNPEYWDKPEEFRPERFLEEERALLDTALHPETFFPKMESYKFV</sequence>
<organism evidence="6 7">
    <name type="scientific">Durusdinium trenchii</name>
    <dbReference type="NCBI Taxonomy" id="1381693"/>
    <lineage>
        <taxon>Eukaryota</taxon>
        <taxon>Sar</taxon>
        <taxon>Alveolata</taxon>
        <taxon>Dinophyceae</taxon>
        <taxon>Suessiales</taxon>
        <taxon>Symbiodiniaceae</taxon>
        <taxon>Durusdinium</taxon>
    </lineage>
</organism>
<proteinExistence type="inferred from homology"/>
<dbReference type="EMBL" id="CAXAMM010012490">
    <property type="protein sequence ID" value="CAK9029002.1"/>
    <property type="molecule type" value="Genomic_DNA"/>
</dbReference>
<feature type="non-terminal residue" evidence="6">
    <location>
        <position position="357"/>
    </location>
</feature>
<keyword evidence="3" id="KW-0479">Metal-binding</keyword>
<accession>A0ABP0KSR5</accession>
<dbReference type="PANTHER" id="PTHR24289:SF1">
    <property type="entry name" value="STEROID 17-ALPHA-HYDROXYLASE_17,20 LYASE"/>
    <property type="match status" value="1"/>
</dbReference>
<evidence type="ECO:0000313" key="7">
    <source>
        <dbReference type="Proteomes" id="UP001642464"/>
    </source>
</evidence>
<comment type="caution">
    <text evidence="6">The sequence shown here is derived from an EMBL/GenBank/DDBJ whole genome shotgun (WGS) entry which is preliminary data.</text>
</comment>
<dbReference type="InterPro" id="IPR036396">
    <property type="entry name" value="Cyt_P450_sf"/>
</dbReference>
<keyword evidence="7" id="KW-1185">Reference proteome</keyword>
<keyword evidence="4" id="KW-0560">Oxidoreductase</keyword>
<name>A0ABP0KSR5_9DINO</name>
<dbReference type="InterPro" id="IPR002401">
    <property type="entry name" value="Cyt_P450_E_grp-I"/>
</dbReference>
<dbReference type="Gene3D" id="1.10.630.10">
    <property type="entry name" value="Cytochrome P450"/>
    <property type="match status" value="1"/>
</dbReference>
<evidence type="ECO:0000256" key="4">
    <source>
        <dbReference type="ARBA" id="ARBA00023002"/>
    </source>
</evidence>
<dbReference type="Pfam" id="PF00067">
    <property type="entry name" value="p450"/>
    <property type="match status" value="1"/>
</dbReference>
<evidence type="ECO:0000256" key="2">
    <source>
        <dbReference type="ARBA" id="ARBA00022617"/>
    </source>
</evidence>
<evidence type="ECO:0000313" key="6">
    <source>
        <dbReference type="EMBL" id="CAK9029002.1"/>
    </source>
</evidence>
<dbReference type="PRINTS" id="PR00463">
    <property type="entry name" value="EP450I"/>
</dbReference>
<dbReference type="InterPro" id="IPR001128">
    <property type="entry name" value="Cyt_P450"/>
</dbReference>